<gene>
    <name evidence="1" type="ORF">OHU69_02065</name>
</gene>
<sequence>MHLPDLTHLTYRQRAERLADEAVRALRQDRLIDATALAAVASAHAAVANDQTMEDVVETPLGIPLSVTRNPRARDVTTFLRQHASRPVSNAEVKKAFGYNDAEAGNALRDAASLGLAVKLGRGVWQAT</sequence>
<dbReference type="EMBL" id="CP108195">
    <property type="protein sequence ID" value="WTS09998.1"/>
    <property type="molecule type" value="Genomic_DNA"/>
</dbReference>
<dbReference type="AlphaFoldDB" id="A0AAU1TY37"/>
<name>A0AAU1TY37_9ACTN</name>
<evidence type="ECO:0000313" key="1">
    <source>
        <dbReference type="EMBL" id="WTS09998.1"/>
    </source>
</evidence>
<proteinExistence type="predicted"/>
<accession>A0AAU1TY37</accession>
<reference evidence="1" key="1">
    <citation type="submission" date="2022-10" db="EMBL/GenBank/DDBJ databases">
        <title>The complete genomes of actinobacterial strains from the NBC collection.</title>
        <authorList>
            <person name="Joergensen T.S."/>
            <person name="Alvarez Arevalo M."/>
            <person name="Sterndorff E.B."/>
            <person name="Faurdal D."/>
            <person name="Vuksanovic O."/>
            <person name="Mourched A.-S."/>
            <person name="Charusanti P."/>
            <person name="Shaw S."/>
            <person name="Blin K."/>
            <person name="Weber T."/>
        </authorList>
    </citation>
    <scope>NUCLEOTIDE SEQUENCE</scope>
    <source>
        <strain evidence="1">NBC_00119</strain>
    </source>
</reference>
<protein>
    <submittedName>
        <fullName evidence="1">Uncharacterized protein</fullName>
    </submittedName>
</protein>
<organism evidence="1">
    <name type="scientific">Streptomyces sp. NBC_00119</name>
    <dbReference type="NCBI Taxonomy" id="2975659"/>
    <lineage>
        <taxon>Bacteria</taxon>
        <taxon>Bacillati</taxon>
        <taxon>Actinomycetota</taxon>
        <taxon>Actinomycetes</taxon>
        <taxon>Kitasatosporales</taxon>
        <taxon>Streptomycetaceae</taxon>
        <taxon>Streptomyces</taxon>
    </lineage>
</organism>